<dbReference type="STRING" id="1798407.A3A16_01480"/>
<reference evidence="3 4" key="1">
    <citation type="journal article" date="2016" name="Nat. Commun.">
        <title>Thousands of microbial genomes shed light on interconnected biogeochemical processes in an aquifer system.</title>
        <authorList>
            <person name="Anantharaman K."/>
            <person name="Brown C.T."/>
            <person name="Hug L.A."/>
            <person name="Sharon I."/>
            <person name="Castelle C.J."/>
            <person name="Probst A.J."/>
            <person name="Thomas B.C."/>
            <person name="Singh A."/>
            <person name="Wilkins M.J."/>
            <person name="Karaoz U."/>
            <person name="Brodie E.L."/>
            <person name="Williams K.H."/>
            <person name="Hubbard S.S."/>
            <person name="Banfield J.F."/>
        </authorList>
    </citation>
    <scope>NUCLEOTIDE SEQUENCE [LARGE SCALE GENOMIC DNA]</scope>
</reference>
<comment type="caution">
    <text evidence="3">The sequence shown here is derived from an EMBL/GenBank/DDBJ whole genome shotgun (WGS) entry which is preliminary data.</text>
</comment>
<protein>
    <recommendedName>
        <fullName evidence="2">Thioesterase domain-containing protein</fullName>
    </recommendedName>
</protein>
<sequence length="134" mass="14705">MGRLEELRQRFKSEPLGIHFGATLGHFEAGHAVVSVNVKDEFLIVDGIVQGGITTAIADFAGVYAAMSKLETGHTPAMNINIYFLRPIKTGETITAVADVINESRRTILTRVDVFNQDRENKAYATILFAKPKA</sequence>
<evidence type="ECO:0000313" key="3">
    <source>
        <dbReference type="EMBL" id="OGY65519.1"/>
    </source>
</evidence>
<gene>
    <name evidence="3" type="ORF">A3A16_01480</name>
</gene>
<evidence type="ECO:0000259" key="2">
    <source>
        <dbReference type="Pfam" id="PF03061"/>
    </source>
</evidence>
<dbReference type="Gene3D" id="3.10.129.10">
    <property type="entry name" value="Hotdog Thioesterase"/>
    <property type="match status" value="1"/>
</dbReference>
<dbReference type="CDD" id="cd03443">
    <property type="entry name" value="PaaI_thioesterase"/>
    <property type="match status" value="1"/>
</dbReference>
<dbReference type="NCBIfam" id="TIGR00369">
    <property type="entry name" value="unchar_dom_1"/>
    <property type="match status" value="1"/>
</dbReference>
<dbReference type="InterPro" id="IPR029069">
    <property type="entry name" value="HotDog_dom_sf"/>
</dbReference>
<name>A0A1G1ZM54_9BACT</name>
<dbReference type="Proteomes" id="UP000177942">
    <property type="component" value="Unassembled WGS sequence"/>
</dbReference>
<dbReference type="SUPFAM" id="SSF54637">
    <property type="entry name" value="Thioesterase/thiol ester dehydrase-isomerase"/>
    <property type="match status" value="1"/>
</dbReference>
<dbReference type="EMBL" id="MHJJ01000008">
    <property type="protein sequence ID" value="OGY65519.1"/>
    <property type="molecule type" value="Genomic_DNA"/>
</dbReference>
<dbReference type="PANTHER" id="PTHR42856">
    <property type="entry name" value="ACYL-COENZYME A THIOESTERASE PAAI"/>
    <property type="match status" value="1"/>
</dbReference>
<organism evidence="3 4">
    <name type="scientific">Candidatus Harrisonbacteria bacterium RIFCSPLOWO2_01_FULL_44_18</name>
    <dbReference type="NCBI Taxonomy" id="1798407"/>
    <lineage>
        <taxon>Bacteria</taxon>
        <taxon>Candidatus Harrisoniibacteriota</taxon>
    </lineage>
</organism>
<dbReference type="InterPro" id="IPR006683">
    <property type="entry name" value="Thioestr_dom"/>
</dbReference>
<evidence type="ECO:0000313" key="4">
    <source>
        <dbReference type="Proteomes" id="UP000177942"/>
    </source>
</evidence>
<evidence type="ECO:0000256" key="1">
    <source>
        <dbReference type="ARBA" id="ARBA00022801"/>
    </source>
</evidence>
<dbReference type="AlphaFoldDB" id="A0A1G1ZM54"/>
<keyword evidence="1" id="KW-0378">Hydrolase</keyword>
<dbReference type="InterPro" id="IPR003736">
    <property type="entry name" value="PAAI_dom"/>
</dbReference>
<dbReference type="GO" id="GO:0016289">
    <property type="term" value="F:acyl-CoA hydrolase activity"/>
    <property type="evidence" value="ECO:0007669"/>
    <property type="project" value="UniProtKB-ARBA"/>
</dbReference>
<proteinExistence type="predicted"/>
<dbReference type="InterPro" id="IPR052723">
    <property type="entry name" value="Acyl-CoA_thioesterase_PaaI"/>
</dbReference>
<dbReference type="Pfam" id="PF03061">
    <property type="entry name" value="4HBT"/>
    <property type="match status" value="1"/>
</dbReference>
<dbReference type="PANTHER" id="PTHR42856:SF1">
    <property type="entry name" value="ACYL-COENZYME A THIOESTERASE PAAI"/>
    <property type="match status" value="1"/>
</dbReference>
<feature type="domain" description="Thioesterase" evidence="2">
    <location>
        <begin position="47"/>
        <end position="120"/>
    </location>
</feature>
<accession>A0A1G1ZM54</accession>